<name>A0A1A9I4H0_9BACT</name>
<dbReference type="AlphaFoldDB" id="A0A1A9I4H0"/>
<dbReference type="PROSITE" id="PS50977">
    <property type="entry name" value="HTH_TETR_2"/>
    <property type="match status" value="1"/>
</dbReference>
<dbReference type="GO" id="GO:0003700">
    <property type="term" value="F:DNA-binding transcription factor activity"/>
    <property type="evidence" value="ECO:0007669"/>
    <property type="project" value="TreeGrafter"/>
</dbReference>
<sequence>MEILNEHKVRIRDQALQLFIQYGARSVSMDDIAAAVGSSKKTIYQYYHDKDNLVEDAINNLLVNNCEECRSYKNTADNAIHEGFLAIGQTAQLFRNMNPVLMNDLKKYHPKAYKKFIDYKGEFIYQLIIDNIKRGIAEGLYREDINSMVLARFRVESIIIPFLPDFYNKVPDRLFEVQEELFYFFLHGMATAKGQKLIERYKKQKKHSDANS</sequence>
<dbReference type="KEGG" id="nia:A8C56_17770"/>
<dbReference type="PRINTS" id="PR00455">
    <property type="entry name" value="HTHTETR"/>
</dbReference>
<evidence type="ECO:0000256" key="3">
    <source>
        <dbReference type="ARBA" id="ARBA00023125"/>
    </source>
</evidence>
<feature type="DNA-binding region" description="H-T-H motif" evidence="5">
    <location>
        <begin position="28"/>
        <end position="47"/>
    </location>
</feature>
<keyword evidence="3 5" id="KW-0238">DNA-binding</keyword>
<reference evidence="7 8" key="1">
    <citation type="submission" date="2016-05" db="EMBL/GenBank/DDBJ databases">
        <title>Niabella ginsenosidivorans BS26 whole genome sequencing.</title>
        <authorList>
            <person name="Im W.T."/>
            <person name="Siddiqi M.Z."/>
        </authorList>
    </citation>
    <scope>NUCLEOTIDE SEQUENCE [LARGE SCALE GENOMIC DNA]</scope>
    <source>
        <strain evidence="7 8">BS26</strain>
    </source>
</reference>
<evidence type="ECO:0000256" key="5">
    <source>
        <dbReference type="PROSITE-ProRule" id="PRU00335"/>
    </source>
</evidence>
<dbReference type="Gene3D" id="1.10.10.60">
    <property type="entry name" value="Homeodomain-like"/>
    <property type="match status" value="1"/>
</dbReference>
<evidence type="ECO:0000256" key="1">
    <source>
        <dbReference type="ARBA" id="ARBA00022491"/>
    </source>
</evidence>
<dbReference type="RefSeq" id="WP_067759051.1">
    <property type="nucleotide sequence ID" value="NZ_CP015772.1"/>
</dbReference>
<organism evidence="7 8">
    <name type="scientific">Niabella ginsenosidivorans</name>
    <dbReference type="NCBI Taxonomy" id="1176587"/>
    <lineage>
        <taxon>Bacteria</taxon>
        <taxon>Pseudomonadati</taxon>
        <taxon>Bacteroidota</taxon>
        <taxon>Chitinophagia</taxon>
        <taxon>Chitinophagales</taxon>
        <taxon>Chitinophagaceae</taxon>
        <taxon>Niabella</taxon>
    </lineage>
</organism>
<dbReference type="InterPro" id="IPR009057">
    <property type="entry name" value="Homeodomain-like_sf"/>
</dbReference>
<dbReference type="Gene3D" id="1.10.357.10">
    <property type="entry name" value="Tetracycline Repressor, domain 2"/>
    <property type="match status" value="1"/>
</dbReference>
<dbReference type="Proteomes" id="UP000077667">
    <property type="component" value="Chromosome"/>
</dbReference>
<dbReference type="Pfam" id="PF00440">
    <property type="entry name" value="TetR_N"/>
    <property type="match status" value="1"/>
</dbReference>
<dbReference type="InterPro" id="IPR050109">
    <property type="entry name" value="HTH-type_TetR-like_transc_reg"/>
</dbReference>
<dbReference type="PANTHER" id="PTHR30055">
    <property type="entry name" value="HTH-TYPE TRANSCRIPTIONAL REGULATOR RUTR"/>
    <property type="match status" value="1"/>
</dbReference>
<keyword evidence="4" id="KW-0804">Transcription</keyword>
<evidence type="ECO:0000259" key="6">
    <source>
        <dbReference type="PROSITE" id="PS50977"/>
    </source>
</evidence>
<keyword evidence="8" id="KW-1185">Reference proteome</keyword>
<accession>A0A1A9I4H0</accession>
<keyword evidence="2" id="KW-0805">Transcription regulation</keyword>
<keyword evidence="1" id="KW-0678">Repressor</keyword>
<dbReference type="GO" id="GO:0000976">
    <property type="term" value="F:transcription cis-regulatory region binding"/>
    <property type="evidence" value="ECO:0007669"/>
    <property type="project" value="TreeGrafter"/>
</dbReference>
<dbReference type="SUPFAM" id="SSF46689">
    <property type="entry name" value="Homeodomain-like"/>
    <property type="match status" value="1"/>
</dbReference>
<evidence type="ECO:0000313" key="8">
    <source>
        <dbReference type="Proteomes" id="UP000077667"/>
    </source>
</evidence>
<gene>
    <name evidence="7" type="ORF">A8C56_17770</name>
</gene>
<dbReference type="EMBL" id="CP015772">
    <property type="protein sequence ID" value="ANH82577.1"/>
    <property type="molecule type" value="Genomic_DNA"/>
</dbReference>
<dbReference type="InterPro" id="IPR001647">
    <property type="entry name" value="HTH_TetR"/>
</dbReference>
<dbReference type="STRING" id="1176587.A8C56_17770"/>
<proteinExistence type="predicted"/>
<evidence type="ECO:0000313" key="7">
    <source>
        <dbReference type="EMBL" id="ANH82577.1"/>
    </source>
</evidence>
<dbReference type="PANTHER" id="PTHR30055:SF175">
    <property type="entry name" value="HTH-TYPE TRANSCRIPTIONAL REPRESSOR KSTR2"/>
    <property type="match status" value="1"/>
</dbReference>
<feature type="domain" description="HTH tetR-type" evidence="6">
    <location>
        <begin position="5"/>
        <end position="65"/>
    </location>
</feature>
<evidence type="ECO:0000256" key="4">
    <source>
        <dbReference type="ARBA" id="ARBA00023163"/>
    </source>
</evidence>
<protein>
    <submittedName>
        <fullName evidence="7">TetR family transcriptional regulator</fullName>
    </submittedName>
</protein>
<evidence type="ECO:0000256" key="2">
    <source>
        <dbReference type="ARBA" id="ARBA00023015"/>
    </source>
</evidence>
<dbReference type="OrthoDB" id="881297at2"/>